<protein>
    <submittedName>
        <fullName evidence="2">UPF0538 protein C2C4.04c</fullName>
    </submittedName>
</protein>
<dbReference type="GeneID" id="59345070"/>
<gene>
    <name evidence="2" type="ORF">MIND_00579300</name>
</gene>
<dbReference type="Proteomes" id="UP000636479">
    <property type="component" value="Unassembled WGS sequence"/>
</dbReference>
<feature type="domain" description="F-box" evidence="1">
    <location>
        <begin position="51"/>
        <end position="98"/>
    </location>
</feature>
<dbReference type="InterPro" id="IPR036047">
    <property type="entry name" value="F-box-like_dom_sf"/>
</dbReference>
<dbReference type="SUPFAM" id="SSF81383">
    <property type="entry name" value="F-box domain"/>
    <property type="match status" value="1"/>
</dbReference>
<accession>A0A8H6SQT1</accession>
<dbReference type="OrthoDB" id="3235815at2759"/>
<organism evidence="2 3">
    <name type="scientific">Mycena indigotica</name>
    <dbReference type="NCBI Taxonomy" id="2126181"/>
    <lineage>
        <taxon>Eukaryota</taxon>
        <taxon>Fungi</taxon>
        <taxon>Dikarya</taxon>
        <taxon>Basidiomycota</taxon>
        <taxon>Agaricomycotina</taxon>
        <taxon>Agaricomycetes</taxon>
        <taxon>Agaricomycetidae</taxon>
        <taxon>Agaricales</taxon>
        <taxon>Marasmiineae</taxon>
        <taxon>Mycenaceae</taxon>
        <taxon>Mycena</taxon>
    </lineage>
</organism>
<proteinExistence type="predicted"/>
<dbReference type="PROSITE" id="PS50181">
    <property type="entry name" value="FBOX"/>
    <property type="match status" value="1"/>
</dbReference>
<dbReference type="EMBL" id="JACAZF010000005">
    <property type="protein sequence ID" value="KAF7303503.1"/>
    <property type="molecule type" value="Genomic_DNA"/>
</dbReference>
<dbReference type="AlphaFoldDB" id="A0A8H6SQT1"/>
<reference evidence="2" key="1">
    <citation type="submission" date="2020-05" db="EMBL/GenBank/DDBJ databases">
        <title>Mycena genomes resolve the evolution of fungal bioluminescence.</title>
        <authorList>
            <person name="Tsai I.J."/>
        </authorList>
    </citation>
    <scope>NUCLEOTIDE SEQUENCE</scope>
    <source>
        <strain evidence="2">171206Taipei</strain>
    </source>
</reference>
<dbReference type="InterPro" id="IPR001810">
    <property type="entry name" value="F-box_dom"/>
</dbReference>
<name>A0A8H6SQT1_9AGAR</name>
<evidence type="ECO:0000313" key="2">
    <source>
        <dbReference type="EMBL" id="KAF7303503.1"/>
    </source>
</evidence>
<dbReference type="Gene3D" id="3.80.10.10">
    <property type="entry name" value="Ribonuclease Inhibitor"/>
    <property type="match status" value="1"/>
</dbReference>
<dbReference type="RefSeq" id="XP_037220475.1">
    <property type="nucleotide sequence ID" value="XM_037362554.1"/>
</dbReference>
<keyword evidence="3" id="KW-1185">Reference proteome</keyword>
<comment type="caution">
    <text evidence="2">The sequence shown here is derived from an EMBL/GenBank/DDBJ whole genome shotgun (WGS) entry which is preliminary data.</text>
</comment>
<evidence type="ECO:0000313" key="3">
    <source>
        <dbReference type="Proteomes" id="UP000636479"/>
    </source>
</evidence>
<dbReference type="SUPFAM" id="SSF52047">
    <property type="entry name" value="RNI-like"/>
    <property type="match status" value="1"/>
</dbReference>
<sequence length="552" mass="61489">MSLQANPELQTLLGVAFAQYKTDQGKINAIDSVLRALTAAADVLKAERNAIAPIHSLPNELLADIFYHVHSPPLTSLIIVCRRWHKIAQHTPRLYDHLEFDWIIKRERFQRQLQLSGGVPLVVTIGRLDPSNSTRAIPQLMLNAGRLARLNIGASLSVMVELIDNISRHDFPALFDLQLSVARIGDELDESGSIKPIPLLPSQVLDIRIPRLRRLDLADVEPPWTAIHSLQSLKLSATPQVSLTNPLEFNDLLQVLSACPGLTYVYLRLPIIIAAEQYSSVYLPHLEFLHIQGLPTVRSLQRFLLHVIFPATTSLDVDCPGVSSGNDIRDILVPVHKRLRTVDAPVARSITFQLSEPYPGHIRPLTVSTSTEANRWKERARAASLIFCISTYPTTQPHTRQVLAKILNAVPTATITHLFLGNRFFSTYLSKSAWRTVLPGLPAIECVDLNAGEGSTPFCAALAALVRASRPPFPLRKIKLSIMYRGDDEIGSIERFVDALREMLQEFLDADRRVAKLKIKASLYHEVESEGVDGRIDELRGLVGSLDVKQGW</sequence>
<evidence type="ECO:0000259" key="1">
    <source>
        <dbReference type="PROSITE" id="PS50181"/>
    </source>
</evidence>
<dbReference type="Pfam" id="PF12937">
    <property type="entry name" value="F-box-like"/>
    <property type="match status" value="1"/>
</dbReference>
<dbReference type="InterPro" id="IPR032675">
    <property type="entry name" value="LRR_dom_sf"/>
</dbReference>